<organism evidence="1 2">
    <name type="scientific">Pseudoalteromonas phenolica</name>
    <dbReference type="NCBI Taxonomy" id="161398"/>
    <lineage>
        <taxon>Bacteria</taxon>
        <taxon>Pseudomonadati</taxon>
        <taxon>Pseudomonadota</taxon>
        <taxon>Gammaproteobacteria</taxon>
        <taxon>Alteromonadales</taxon>
        <taxon>Pseudoalteromonadaceae</taxon>
        <taxon>Pseudoalteromonas</taxon>
    </lineage>
</organism>
<dbReference type="InterPro" id="IPR006521">
    <property type="entry name" value="Tail_protein_I"/>
</dbReference>
<sequence length="301" mass="33215">MMGASMSDNASLCQGADLVKALDALSETVLDIPVDLHRLWDPFSCPVTFLSWLADSLSVDTWDENWPESVKRRVIAESVPSHIKKGTVGAIRASLNALDVDVQLQEWWQTGDVPHTAKLTAIANVNLTSDGDTFLTPRNQAHIWQVVSAHKPLRTQVDFIIGVNLHNQVEVYGGASTTNLQQITWQDIPKFQFETAKQGLSSIALNVNMSNETFCDAARAEFKGNTFLTNLALSTNVEKSYFEDKSNSEFKESINLCNGAFFQTLSRHLFNDEPYGQCTSPISASSMASHIVVQSTSMTII</sequence>
<proteinExistence type="predicted"/>
<protein>
    <submittedName>
        <fullName evidence="1">Phage tail protein I</fullName>
    </submittedName>
</protein>
<gene>
    <name evidence="1" type="ORF">CWB73_00980</name>
</gene>
<dbReference type="OrthoDB" id="90759at2"/>
<dbReference type="Pfam" id="PF09684">
    <property type="entry name" value="Tail_P2_I"/>
    <property type="match status" value="1"/>
</dbReference>
<accession>A0A5S3YYC2</accession>
<dbReference type="NCBIfam" id="TIGR01634">
    <property type="entry name" value="tail_P2_I"/>
    <property type="match status" value="1"/>
</dbReference>
<evidence type="ECO:0000313" key="2">
    <source>
        <dbReference type="Proteomes" id="UP000307362"/>
    </source>
</evidence>
<dbReference type="AlphaFoldDB" id="A0A5S3YYC2"/>
<evidence type="ECO:0000313" key="1">
    <source>
        <dbReference type="EMBL" id="TMP83754.1"/>
    </source>
</evidence>
<dbReference type="Proteomes" id="UP000307362">
    <property type="component" value="Unassembled WGS sequence"/>
</dbReference>
<reference evidence="1 2" key="1">
    <citation type="submission" date="2017-12" db="EMBL/GenBank/DDBJ databases">
        <authorList>
            <person name="Paulsen S."/>
            <person name="Gram L.K."/>
        </authorList>
    </citation>
    <scope>NUCLEOTIDE SEQUENCE [LARGE SCALE GENOMIC DNA]</scope>
    <source>
        <strain evidence="1 2">S1189</strain>
    </source>
</reference>
<dbReference type="EMBL" id="PNCM01000005">
    <property type="protein sequence ID" value="TMP83754.1"/>
    <property type="molecule type" value="Genomic_DNA"/>
</dbReference>
<comment type="caution">
    <text evidence="1">The sequence shown here is derived from an EMBL/GenBank/DDBJ whole genome shotgun (WGS) entry which is preliminary data.</text>
</comment>
<name>A0A5S3YYC2_9GAMM</name>
<reference evidence="2" key="2">
    <citation type="submission" date="2019-06" db="EMBL/GenBank/DDBJ databases">
        <title>Co-occurence of chitin degradation, pigmentation and bioactivity in marine Pseudoalteromonas.</title>
        <authorList>
            <person name="Sonnenschein E.C."/>
            <person name="Bech P.K."/>
        </authorList>
    </citation>
    <scope>NUCLEOTIDE SEQUENCE [LARGE SCALE GENOMIC DNA]</scope>
    <source>
        <strain evidence="2">S1189</strain>
    </source>
</reference>